<proteinExistence type="predicted"/>
<evidence type="ECO:0000313" key="2">
    <source>
        <dbReference type="EMBL" id="KAK5598681.1"/>
    </source>
</evidence>
<organism evidence="2 3">
    <name type="scientific">Crenichthys baileyi</name>
    <name type="common">White River springfish</name>
    <dbReference type="NCBI Taxonomy" id="28760"/>
    <lineage>
        <taxon>Eukaryota</taxon>
        <taxon>Metazoa</taxon>
        <taxon>Chordata</taxon>
        <taxon>Craniata</taxon>
        <taxon>Vertebrata</taxon>
        <taxon>Euteleostomi</taxon>
        <taxon>Actinopterygii</taxon>
        <taxon>Neopterygii</taxon>
        <taxon>Teleostei</taxon>
        <taxon>Neoteleostei</taxon>
        <taxon>Acanthomorphata</taxon>
        <taxon>Ovalentaria</taxon>
        <taxon>Atherinomorphae</taxon>
        <taxon>Cyprinodontiformes</taxon>
        <taxon>Goodeidae</taxon>
        <taxon>Crenichthys</taxon>
    </lineage>
</organism>
<reference evidence="2 3" key="1">
    <citation type="submission" date="2021-06" db="EMBL/GenBank/DDBJ databases">
        <authorList>
            <person name="Palmer J.M."/>
        </authorList>
    </citation>
    <scope>NUCLEOTIDE SEQUENCE [LARGE SCALE GENOMIC DNA]</scope>
    <source>
        <strain evidence="2 3">MEX-2019</strain>
        <tissue evidence="2">Muscle</tissue>
    </source>
</reference>
<sequence>MEGVALLTGCAAKMMMFFDEDGRLAASQVKPGGKVAEVFMFLSQKILIGSSSNQTKTSSTDQNKDPDLLGSPAHIFDLSRSQPGSASQSGSQSGSQTSHGN</sequence>
<keyword evidence="3" id="KW-1185">Reference proteome</keyword>
<name>A0AAV9QMH2_9TELE</name>
<feature type="region of interest" description="Disordered" evidence="1">
    <location>
        <begin position="51"/>
        <end position="101"/>
    </location>
</feature>
<feature type="compositionally biased region" description="Low complexity" evidence="1">
    <location>
        <begin position="79"/>
        <end position="101"/>
    </location>
</feature>
<dbReference type="AlphaFoldDB" id="A0AAV9QMH2"/>
<comment type="caution">
    <text evidence="2">The sequence shown here is derived from an EMBL/GenBank/DDBJ whole genome shotgun (WGS) entry which is preliminary data.</text>
</comment>
<gene>
    <name evidence="2" type="ORF">CRENBAI_006165</name>
</gene>
<dbReference type="EMBL" id="JAHHUM010003025">
    <property type="protein sequence ID" value="KAK5598681.1"/>
    <property type="molecule type" value="Genomic_DNA"/>
</dbReference>
<evidence type="ECO:0000256" key="1">
    <source>
        <dbReference type="SAM" id="MobiDB-lite"/>
    </source>
</evidence>
<protein>
    <submittedName>
        <fullName evidence="2">Uncharacterized protein</fullName>
    </submittedName>
</protein>
<evidence type="ECO:0000313" key="3">
    <source>
        <dbReference type="Proteomes" id="UP001311232"/>
    </source>
</evidence>
<feature type="compositionally biased region" description="Polar residues" evidence="1">
    <location>
        <begin position="51"/>
        <end position="61"/>
    </location>
</feature>
<dbReference type="Proteomes" id="UP001311232">
    <property type="component" value="Unassembled WGS sequence"/>
</dbReference>
<accession>A0AAV9QMH2</accession>